<dbReference type="PANTHER" id="PTHR46580">
    <property type="entry name" value="SENSOR KINASE-RELATED"/>
    <property type="match status" value="1"/>
</dbReference>
<dbReference type="RefSeq" id="WP_170137928.1">
    <property type="nucleotide sequence ID" value="NZ_QLMA01000010.1"/>
</dbReference>
<feature type="chain" id="PRO_5016278703" evidence="2">
    <location>
        <begin position="32"/>
        <end position="512"/>
    </location>
</feature>
<organism evidence="3 4">
    <name type="scientific">Chitinophaga dinghuensis</name>
    <dbReference type="NCBI Taxonomy" id="1539050"/>
    <lineage>
        <taxon>Bacteria</taxon>
        <taxon>Pseudomonadati</taxon>
        <taxon>Bacteroidota</taxon>
        <taxon>Chitinophagia</taxon>
        <taxon>Chitinophagales</taxon>
        <taxon>Chitinophagaceae</taxon>
        <taxon>Chitinophaga</taxon>
    </lineage>
</organism>
<keyword evidence="4" id="KW-1185">Reference proteome</keyword>
<dbReference type="PROSITE" id="PS51257">
    <property type="entry name" value="PROKAR_LIPOPROTEIN"/>
    <property type="match status" value="1"/>
</dbReference>
<dbReference type="AlphaFoldDB" id="A0A327VK35"/>
<sequence length="512" mass="57693">MPVQPRSCRQHLLLCCHLLVMILIAITSCHSPSRDDNAQLLANQYCGSCHLPVSPALLDSATWTDHVLPAMAKRLKIKVWGEKEYYPPMAGDEASLVPFKDWMEIVAWYQRTAPKKLTPAKRDVPIQEGWAGFSLVHPNTADTNIIAASTLVAFSDDGNIYNSNAYTNELSRWNIKMEKLSVWKTTSPVVDISFRKNEAGEKIARITQIGDMRAVDKPSGIISEINTDLKESNLTDIKPYLQRPVQTLYGDFNKDGQEDMISCSFGHNTGGLYFLRRSGDKYEEIPMLQQPGAIHAVAGDFNNDGWQDVMALFAAGEEGIWLFENDRKGGFKPINLLKFPPIYGSTSFQLYDFNGDGKLDILYTCGDNADYSMVLKPYHGVYIFLNEGNNQYKQAWFYPVNGCTKAFAADYNGDGRPDIATIAFFADLQHNPKEKFLLFQGGNKPLQFTPFAPPIEKEGHWITMDVADVDKDGDLDIILGNYAKGFIIQSEYQPNWKEYQPFIVLLNTLYTH</sequence>
<name>A0A327VK35_9BACT</name>
<dbReference type="InterPro" id="IPR013517">
    <property type="entry name" value="FG-GAP"/>
</dbReference>
<dbReference type="PANTHER" id="PTHR46580:SF2">
    <property type="entry name" value="MAM DOMAIN-CONTAINING PROTEIN"/>
    <property type="match status" value="1"/>
</dbReference>
<comment type="caution">
    <text evidence="3">The sequence shown here is derived from an EMBL/GenBank/DDBJ whole genome shotgun (WGS) entry which is preliminary data.</text>
</comment>
<evidence type="ECO:0000313" key="4">
    <source>
        <dbReference type="Proteomes" id="UP000249819"/>
    </source>
</evidence>
<reference evidence="3 4" key="1">
    <citation type="submission" date="2018-06" db="EMBL/GenBank/DDBJ databases">
        <title>Genomic Encyclopedia of Archaeal and Bacterial Type Strains, Phase II (KMG-II): from individual species to whole genera.</title>
        <authorList>
            <person name="Goeker M."/>
        </authorList>
    </citation>
    <scope>NUCLEOTIDE SEQUENCE [LARGE SCALE GENOMIC DNA]</scope>
    <source>
        <strain evidence="3 4">DSM 29821</strain>
    </source>
</reference>
<keyword evidence="1 2" id="KW-0732">Signal</keyword>
<dbReference type="InterPro" id="IPR028994">
    <property type="entry name" value="Integrin_alpha_N"/>
</dbReference>
<feature type="signal peptide" evidence="2">
    <location>
        <begin position="1"/>
        <end position="31"/>
    </location>
</feature>
<gene>
    <name evidence="3" type="ORF">CLV59_110120</name>
</gene>
<evidence type="ECO:0000313" key="3">
    <source>
        <dbReference type="EMBL" id="RAJ75074.1"/>
    </source>
</evidence>
<dbReference type="SUPFAM" id="SSF69318">
    <property type="entry name" value="Integrin alpha N-terminal domain"/>
    <property type="match status" value="1"/>
</dbReference>
<accession>A0A327VK35</accession>
<proteinExistence type="predicted"/>
<evidence type="ECO:0000256" key="2">
    <source>
        <dbReference type="SAM" id="SignalP"/>
    </source>
</evidence>
<dbReference type="EMBL" id="QLMA01000010">
    <property type="protein sequence ID" value="RAJ75074.1"/>
    <property type="molecule type" value="Genomic_DNA"/>
</dbReference>
<dbReference type="Pfam" id="PF13517">
    <property type="entry name" value="FG-GAP_3"/>
    <property type="match status" value="2"/>
</dbReference>
<protein>
    <submittedName>
        <fullName evidence="3">VCBS repeat protein</fullName>
    </submittedName>
</protein>
<evidence type="ECO:0000256" key="1">
    <source>
        <dbReference type="ARBA" id="ARBA00022729"/>
    </source>
</evidence>
<dbReference type="Proteomes" id="UP000249819">
    <property type="component" value="Unassembled WGS sequence"/>
</dbReference>
<dbReference type="Gene3D" id="2.130.10.130">
    <property type="entry name" value="Integrin alpha, N-terminal"/>
    <property type="match status" value="1"/>
</dbReference>